<sequence length="373" mass="41635">MQMSRSTHAAASVIGQPVHFIQGEYTGQTVRATLSEIQQAKLGRKYARKDRRPLDPPPVVELKLYRVYNLGTDREVEVEIEDHGNSQNGGRICHIDLFPVPPPDSPEWSAYSGGRNRSRYHSQPASVGSSTQAYGQSFPTMGHQPYNFSSSTTLLSPTDIDLEMSYQNRPAYHVPSGSTIPNPLAPRAPFLPSPLEQTPNFDPTLRPSIPDDDVVGQFGGYTLRESLKCTHALSGTTFAEAVDIEYQGKNRLMLIFPDLAVKMTGTFVLRYRYFDIYARTESNGPEDLPILAECFGGSFRVYSTKDFPGLPPSTALTKHITRWGIRANLRDSERKRRRVGPPSPDISPHLTLGDLQPSPDVEPLLEDEWATYR</sequence>
<protein>
    <recommendedName>
        <fullName evidence="6">Velvet domain-containing protein</fullName>
    </recommendedName>
</protein>
<keyword evidence="4" id="KW-0539">Nucleus</keyword>
<dbReference type="InterPro" id="IPR038491">
    <property type="entry name" value="Velvet_dom_sf"/>
</dbReference>
<evidence type="ECO:0000256" key="5">
    <source>
        <dbReference type="SAM" id="MobiDB-lite"/>
    </source>
</evidence>
<keyword evidence="3" id="KW-0804">Transcription</keyword>
<dbReference type="EMBL" id="KL197720">
    <property type="protein sequence ID" value="KDQ56985.1"/>
    <property type="molecule type" value="Genomic_DNA"/>
</dbReference>
<dbReference type="PROSITE" id="PS51821">
    <property type="entry name" value="VELVET"/>
    <property type="match status" value="1"/>
</dbReference>
<dbReference type="Proteomes" id="UP000027265">
    <property type="component" value="Unassembled WGS sequence"/>
</dbReference>
<evidence type="ECO:0000313" key="8">
    <source>
        <dbReference type="Proteomes" id="UP000027265"/>
    </source>
</evidence>
<comment type="subcellular location">
    <subcellularLocation>
        <location evidence="1">Nucleus</location>
    </subcellularLocation>
</comment>
<feature type="region of interest" description="Disordered" evidence="5">
    <location>
        <begin position="105"/>
        <end position="133"/>
    </location>
</feature>
<evidence type="ECO:0000313" key="7">
    <source>
        <dbReference type="EMBL" id="KDQ56985.1"/>
    </source>
</evidence>
<evidence type="ECO:0000256" key="3">
    <source>
        <dbReference type="ARBA" id="ARBA00023163"/>
    </source>
</evidence>
<dbReference type="Pfam" id="PF11754">
    <property type="entry name" value="Velvet"/>
    <property type="match status" value="1"/>
</dbReference>
<dbReference type="InterPro" id="IPR021740">
    <property type="entry name" value="Velvet"/>
</dbReference>
<accession>A0A067PT14</accession>
<keyword evidence="2" id="KW-0805">Transcription regulation</keyword>
<evidence type="ECO:0000256" key="1">
    <source>
        <dbReference type="ARBA" id="ARBA00004123"/>
    </source>
</evidence>
<feature type="compositionally biased region" description="Polar residues" evidence="5">
    <location>
        <begin position="121"/>
        <end position="133"/>
    </location>
</feature>
<proteinExistence type="predicted"/>
<feature type="region of interest" description="Disordered" evidence="5">
    <location>
        <begin position="331"/>
        <end position="361"/>
    </location>
</feature>
<dbReference type="InParanoid" id="A0A067PT14"/>
<feature type="compositionally biased region" description="Pro residues" evidence="5">
    <location>
        <begin position="183"/>
        <end position="192"/>
    </location>
</feature>
<evidence type="ECO:0000259" key="6">
    <source>
        <dbReference type="PROSITE" id="PS51821"/>
    </source>
</evidence>
<dbReference type="OrthoDB" id="5599552at2759"/>
<evidence type="ECO:0000256" key="2">
    <source>
        <dbReference type="ARBA" id="ARBA00023015"/>
    </source>
</evidence>
<keyword evidence="8" id="KW-1185">Reference proteome</keyword>
<dbReference type="PANTHER" id="PTHR33572:SF3">
    <property type="entry name" value="VELVET COMPLEX SUBUNIT B"/>
    <property type="match status" value="1"/>
</dbReference>
<reference evidence="8" key="1">
    <citation type="journal article" date="2014" name="Proc. Natl. Acad. Sci. U.S.A.">
        <title>Extensive sampling of basidiomycete genomes demonstrates inadequacy of the white-rot/brown-rot paradigm for wood decay fungi.</title>
        <authorList>
            <person name="Riley R."/>
            <person name="Salamov A.A."/>
            <person name="Brown D.W."/>
            <person name="Nagy L.G."/>
            <person name="Floudas D."/>
            <person name="Held B.W."/>
            <person name="Levasseur A."/>
            <person name="Lombard V."/>
            <person name="Morin E."/>
            <person name="Otillar R."/>
            <person name="Lindquist E.A."/>
            <person name="Sun H."/>
            <person name="LaButti K.M."/>
            <person name="Schmutz J."/>
            <person name="Jabbour D."/>
            <person name="Luo H."/>
            <person name="Baker S.E."/>
            <person name="Pisabarro A.G."/>
            <person name="Walton J.D."/>
            <person name="Blanchette R.A."/>
            <person name="Henrissat B."/>
            <person name="Martin F."/>
            <person name="Cullen D."/>
            <person name="Hibbett D.S."/>
            <person name="Grigoriev I.V."/>
        </authorList>
    </citation>
    <scope>NUCLEOTIDE SEQUENCE [LARGE SCALE GENOMIC DNA]</scope>
    <source>
        <strain evidence="8">MUCL 33604</strain>
    </source>
</reference>
<dbReference type="AlphaFoldDB" id="A0A067PT14"/>
<feature type="domain" description="Velvet" evidence="6">
    <location>
        <begin position="27"/>
        <end position="330"/>
    </location>
</feature>
<dbReference type="HOGENOM" id="CLU_044751_0_0_1"/>
<feature type="region of interest" description="Disordered" evidence="5">
    <location>
        <begin position="173"/>
        <end position="206"/>
    </location>
</feature>
<organism evidence="7 8">
    <name type="scientific">Jaapia argillacea MUCL 33604</name>
    <dbReference type="NCBI Taxonomy" id="933084"/>
    <lineage>
        <taxon>Eukaryota</taxon>
        <taxon>Fungi</taxon>
        <taxon>Dikarya</taxon>
        <taxon>Basidiomycota</taxon>
        <taxon>Agaricomycotina</taxon>
        <taxon>Agaricomycetes</taxon>
        <taxon>Agaricomycetidae</taxon>
        <taxon>Jaapiales</taxon>
        <taxon>Jaapiaceae</taxon>
        <taxon>Jaapia</taxon>
    </lineage>
</organism>
<dbReference type="PANTHER" id="PTHR33572">
    <property type="entry name" value="SPORE DEVELOPMENT REGULATOR VOSA"/>
    <property type="match status" value="1"/>
</dbReference>
<evidence type="ECO:0000256" key="4">
    <source>
        <dbReference type="ARBA" id="ARBA00023242"/>
    </source>
</evidence>
<dbReference type="Gene3D" id="2.60.40.3960">
    <property type="entry name" value="Velvet domain"/>
    <property type="match status" value="1"/>
</dbReference>
<gene>
    <name evidence="7" type="ORF">JAAARDRAFT_58465</name>
</gene>
<name>A0A067PT14_9AGAM</name>
<dbReference type="InterPro" id="IPR037525">
    <property type="entry name" value="Velvet_dom"/>
</dbReference>
<dbReference type="GO" id="GO:0005634">
    <property type="term" value="C:nucleus"/>
    <property type="evidence" value="ECO:0007669"/>
    <property type="project" value="UniProtKB-SubCell"/>
</dbReference>